<dbReference type="EMBL" id="CP085044">
    <property type="protein sequence ID" value="UZF17868.1"/>
    <property type="molecule type" value="Genomic_DNA"/>
</dbReference>
<dbReference type="EMBL" id="LN899820">
    <property type="protein sequence ID" value="CUV56727.1"/>
    <property type="molecule type" value="Genomic_DNA"/>
</dbReference>
<name>A0A0S4UYT4_RALSL</name>
<evidence type="ECO:0000259" key="2">
    <source>
        <dbReference type="Pfam" id="PF01593"/>
    </source>
</evidence>
<protein>
    <submittedName>
        <fullName evidence="6">Flavin monoamine oxidase family protein</fullName>
    </submittedName>
    <submittedName>
        <fullName evidence="4">Putative amine oxidase oxidoreductase protein</fullName>
        <ecNumber evidence="4">1.-.-.-</ecNumber>
    </submittedName>
</protein>
<comment type="similarity">
    <text evidence="1">Belongs to the flavin monoamine oxidase family.</text>
</comment>
<dbReference type="Pfam" id="PF01593">
    <property type="entry name" value="Amino_oxidase"/>
    <property type="match status" value="1"/>
</dbReference>
<reference evidence="4" key="1">
    <citation type="submission" date="2015-10" db="EMBL/GenBank/DDBJ databases">
        <authorList>
            <person name="Gilbert D.G."/>
        </authorList>
    </citation>
    <scope>NUCLEOTIDE SEQUENCE</scope>
    <source>
        <strain evidence="4">Phyl III-seqv23</strain>
    </source>
</reference>
<dbReference type="PANTHER" id="PTHR43563:SF1">
    <property type="entry name" value="AMINE OXIDASE [FLAVIN-CONTAINING] B"/>
    <property type="match status" value="1"/>
</dbReference>
<dbReference type="SUPFAM" id="SSF54373">
    <property type="entry name" value="FAD-linked reductases, C-terminal domain"/>
    <property type="match status" value="1"/>
</dbReference>
<accession>A0A0S4UYT4</accession>
<dbReference type="PANTHER" id="PTHR43563">
    <property type="entry name" value="AMINE OXIDASE"/>
    <property type="match status" value="1"/>
</dbReference>
<dbReference type="EMBL" id="LN899821">
    <property type="protein sequence ID" value="CUV17218.1"/>
    <property type="molecule type" value="Genomic_DNA"/>
</dbReference>
<evidence type="ECO:0000313" key="4">
    <source>
        <dbReference type="EMBL" id="CUV27459.1"/>
    </source>
</evidence>
<dbReference type="InterPro" id="IPR036188">
    <property type="entry name" value="FAD/NAD-bd_sf"/>
</dbReference>
<keyword evidence="6" id="KW-0614">Plasmid</keyword>
<sequence length="378" mass="40850">MLTARIAIIGGGLSGLYAAALLEQHGIQDYVLLEARETFGGRILSVSADSGVRADEHHAPSAATERYDLGATWLWPALHADLAQVVETLGLETFEQFETGDMLLERSRSSAPTRVKGDRSSPPALRLVGGMGAFTDAIHNRLTTECLVCGHRVRRLRHLGDCIELEADDALGSMMCHRVGHVLLAVPPRLAATTIGFAPMLPETTMRRWQDCGTWMAPHAKYVAVFSKPFWREQRLSGEAWSSVGPLAEIHDASAREGGAALFGFLGVPAQVRSRTPETILLSHCRAQLVRLFGERAGTPKAEFLKDWTSDPCTAVTADQNPALHDGVMLPSEAPSGVWRDRLTGIASEWSPDFSGYVAGAVDAAQRGVAKLLATLSH</sequence>
<evidence type="ECO:0000313" key="3">
    <source>
        <dbReference type="EMBL" id="CUV17218.1"/>
    </source>
</evidence>
<dbReference type="GO" id="GO:0016491">
    <property type="term" value="F:oxidoreductase activity"/>
    <property type="evidence" value="ECO:0007669"/>
    <property type="project" value="UniProtKB-KW"/>
</dbReference>
<feature type="domain" description="Amine oxidase" evidence="2">
    <location>
        <begin position="123"/>
        <end position="371"/>
    </location>
</feature>
<evidence type="ECO:0000256" key="1">
    <source>
        <dbReference type="ARBA" id="ARBA00005995"/>
    </source>
</evidence>
<evidence type="ECO:0000313" key="6">
    <source>
        <dbReference type="EMBL" id="UZF17868.1"/>
    </source>
</evidence>
<dbReference type="AlphaFoldDB" id="A0A0S4UYT4"/>
<gene>
    <name evidence="6" type="ORF">LH706_20235</name>
    <name evidence="3" type="ORF">PSS4_v1_280031</name>
    <name evidence="4" type="ORF">RUN1985_v1_70173</name>
    <name evidence="5" type="ORF">RUN215_v1_960028</name>
</gene>
<geneLocation type="plasmid" evidence="6">
    <name>p1</name>
</geneLocation>
<dbReference type="Pfam" id="PF13450">
    <property type="entry name" value="NAD_binding_8"/>
    <property type="match status" value="1"/>
</dbReference>
<dbReference type="InterPro" id="IPR050703">
    <property type="entry name" value="Flavin_MAO"/>
</dbReference>
<dbReference type="EMBL" id="LN899824">
    <property type="protein sequence ID" value="CUV27459.1"/>
    <property type="molecule type" value="Genomic_DNA"/>
</dbReference>
<organism evidence="4">
    <name type="scientific">Ralstonia solanacearum</name>
    <name type="common">Pseudomonas solanacearum</name>
    <dbReference type="NCBI Taxonomy" id="305"/>
    <lineage>
        <taxon>Bacteria</taxon>
        <taxon>Pseudomonadati</taxon>
        <taxon>Pseudomonadota</taxon>
        <taxon>Betaproteobacteria</taxon>
        <taxon>Burkholderiales</taxon>
        <taxon>Burkholderiaceae</taxon>
        <taxon>Ralstonia</taxon>
        <taxon>Ralstonia solanacearum species complex</taxon>
    </lineage>
</organism>
<keyword evidence="4" id="KW-0560">Oxidoreductase</keyword>
<evidence type="ECO:0000313" key="5">
    <source>
        <dbReference type="EMBL" id="CUV56727.1"/>
    </source>
</evidence>
<dbReference type="InterPro" id="IPR002937">
    <property type="entry name" value="Amino_oxidase"/>
</dbReference>
<dbReference type="EC" id="1.-.-.-" evidence="4"/>
<reference evidence="6" key="2">
    <citation type="submission" date="2021-10" db="EMBL/GenBank/DDBJ databases">
        <title>Complete genome sequences of five Ralstonia solancearum strains isolated from sunflower.</title>
        <authorList>
            <person name="She X."/>
            <person name="He Z."/>
        </authorList>
    </citation>
    <scope>NUCLEOTIDE SEQUENCE</scope>
    <source>
        <strain evidence="6">RS638</strain>
        <plasmid evidence="6">p1</plasmid>
    </source>
</reference>
<dbReference type="Gene3D" id="3.50.50.60">
    <property type="entry name" value="FAD/NAD(P)-binding domain"/>
    <property type="match status" value="2"/>
</dbReference>
<proteinExistence type="inferred from homology"/>
<dbReference type="SUPFAM" id="SSF51905">
    <property type="entry name" value="FAD/NAD(P)-binding domain"/>
    <property type="match status" value="1"/>
</dbReference>